<reference evidence="5" key="1">
    <citation type="journal article" date="2020" name="Nature">
        <title>Giant virus diversity and host interactions through global metagenomics.</title>
        <authorList>
            <person name="Schulz F."/>
            <person name="Roux S."/>
            <person name="Paez-Espino D."/>
            <person name="Jungbluth S."/>
            <person name="Walsh D.A."/>
            <person name="Denef V.J."/>
            <person name="McMahon K.D."/>
            <person name="Konstantinidis K.T."/>
            <person name="Eloe-Fadrosh E.A."/>
            <person name="Kyrpides N.C."/>
            <person name="Woyke T."/>
        </authorList>
    </citation>
    <scope>NUCLEOTIDE SEQUENCE</scope>
    <source>
        <strain evidence="5">GVMAG-S-1101165-79</strain>
    </source>
</reference>
<dbReference type="InterPro" id="IPR036157">
    <property type="entry name" value="dUTPase-like_sf"/>
</dbReference>
<dbReference type="InterPro" id="IPR008181">
    <property type="entry name" value="dUTPase"/>
</dbReference>
<dbReference type="GO" id="GO:0046081">
    <property type="term" value="P:dUTP catabolic process"/>
    <property type="evidence" value="ECO:0007669"/>
    <property type="project" value="InterPro"/>
</dbReference>
<dbReference type="PANTHER" id="PTHR11241">
    <property type="entry name" value="DEOXYURIDINE 5'-TRIPHOSPHATE NUCLEOTIDOHYDROLASE"/>
    <property type="match status" value="1"/>
</dbReference>
<dbReference type="GO" id="GO:0006226">
    <property type="term" value="P:dUMP biosynthetic process"/>
    <property type="evidence" value="ECO:0007669"/>
    <property type="project" value="InterPro"/>
</dbReference>
<evidence type="ECO:0000259" key="4">
    <source>
        <dbReference type="Pfam" id="PF00692"/>
    </source>
</evidence>
<dbReference type="GO" id="GO:0000287">
    <property type="term" value="F:magnesium ion binding"/>
    <property type="evidence" value="ECO:0007669"/>
    <property type="project" value="InterPro"/>
</dbReference>
<dbReference type="EMBL" id="MN740765">
    <property type="protein sequence ID" value="QHS82361.1"/>
    <property type="molecule type" value="Genomic_DNA"/>
</dbReference>
<dbReference type="Gene3D" id="2.70.40.10">
    <property type="match status" value="1"/>
</dbReference>
<dbReference type="AlphaFoldDB" id="A0A6C0AST9"/>
<evidence type="ECO:0000256" key="3">
    <source>
        <dbReference type="ARBA" id="ARBA00023080"/>
    </source>
</evidence>
<evidence type="ECO:0000256" key="1">
    <source>
        <dbReference type="ARBA" id="ARBA00006581"/>
    </source>
</evidence>
<evidence type="ECO:0000256" key="2">
    <source>
        <dbReference type="ARBA" id="ARBA00012379"/>
    </source>
</evidence>
<feature type="domain" description="dUTPase-like" evidence="4">
    <location>
        <begin position="52"/>
        <end position="190"/>
    </location>
</feature>
<dbReference type="EC" id="3.6.1.23" evidence="2"/>
<protein>
    <recommendedName>
        <fullName evidence="2">dUTP diphosphatase</fullName>
        <ecNumber evidence="2">3.6.1.23</ecNumber>
    </recommendedName>
</protein>
<dbReference type="SUPFAM" id="SSF51283">
    <property type="entry name" value="dUTPase-like"/>
    <property type="match status" value="1"/>
</dbReference>
<keyword evidence="3" id="KW-0546">Nucleotide metabolism</keyword>
<dbReference type="PANTHER" id="PTHR11241:SF0">
    <property type="entry name" value="DEOXYURIDINE 5'-TRIPHOSPHATE NUCLEOTIDOHYDROLASE"/>
    <property type="match status" value="1"/>
</dbReference>
<comment type="similarity">
    <text evidence="1">Belongs to the dUTPase family.</text>
</comment>
<dbReference type="InterPro" id="IPR029054">
    <property type="entry name" value="dUTPase-like"/>
</dbReference>
<organism evidence="5">
    <name type="scientific">viral metagenome</name>
    <dbReference type="NCBI Taxonomy" id="1070528"/>
    <lineage>
        <taxon>unclassified sequences</taxon>
        <taxon>metagenomes</taxon>
        <taxon>organismal metagenomes</taxon>
    </lineage>
</organism>
<dbReference type="GO" id="GO:0004170">
    <property type="term" value="F:dUTP diphosphatase activity"/>
    <property type="evidence" value="ECO:0007669"/>
    <property type="project" value="UniProtKB-EC"/>
</dbReference>
<proteinExistence type="inferred from homology"/>
<dbReference type="Pfam" id="PF00692">
    <property type="entry name" value="dUTPase"/>
    <property type="match status" value="1"/>
</dbReference>
<name>A0A6C0AST9_9ZZZZ</name>
<evidence type="ECO:0000313" key="5">
    <source>
        <dbReference type="EMBL" id="QHS82361.1"/>
    </source>
</evidence>
<sequence>MASFNLVENKLLSIYGRFMHLKLFVDINNMNNNSSDQLVNEYTTAVNKHNNKIINNPYIIDAGFDIFTATSQTLTNQNVNKVDFNVACSCKMVTQTGTYNTGFYMYPRSSISKTPFRLANNVGIIDAGYRGHLIGMFDLNYHPTFMIKELDRYLQICAPGLVPILVELVNSADELGEETERGGGGFGSTGR</sequence>
<accession>A0A6C0AST9</accession>